<dbReference type="GO" id="GO:0020037">
    <property type="term" value="F:heme binding"/>
    <property type="evidence" value="ECO:0007669"/>
    <property type="project" value="InterPro"/>
</dbReference>
<keyword evidence="2" id="KW-0479">Metal-binding</keyword>
<evidence type="ECO:0000313" key="6">
    <source>
        <dbReference type="EMBL" id="HHH13660.1"/>
    </source>
</evidence>
<dbReference type="Proteomes" id="UP000886100">
    <property type="component" value="Unassembled WGS sequence"/>
</dbReference>
<dbReference type="AlphaFoldDB" id="A0A7C5N0A2"/>
<evidence type="ECO:0000256" key="3">
    <source>
        <dbReference type="ARBA" id="ARBA00023004"/>
    </source>
</evidence>
<accession>A0A7C5N0A2</accession>
<dbReference type="InterPro" id="IPR009056">
    <property type="entry name" value="Cyt_c-like_dom"/>
</dbReference>
<organism evidence="6">
    <name type="scientific">Thiolapillus brandeum</name>
    <dbReference type="NCBI Taxonomy" id="1076588"/>
    <lineage>
        <taxon>Bacteria</taxon>
        <taxon>Pseudomonadati</taxon>
        <taxon>Pseudomonadota</taxon>
        <taxon>Gammaproteobacteria</taxon>
        <taxon>Chromatiales</taxon>
        <taxon>Sedimenticolaceae</taxon>
        <taxon>Thiolapillus</taxon>
    </lineage>
</organism>
<proteinExistence type="predicted"/>
<feature type="domain" description="Cytochrome c" evidence="5">
    <location>
        <begin position="55"/>
        <end position="130"/>
    </location>
</feature>
<evidence type="ECO:0000256" key="2">
    <source>
        <dbReference type="ARBA" id="ARBA00022723"/>
    </source>
</evidence>
<dbReference type="GO" id="GO:0046872">
    <property type="term" value="F:metal ion binding"/>
    <property type="evidence" value="ECO:0007669"/>
    <property type="project" value="UniProtKB-KW"/>
</dbReference>
<evidence type="ECO:0000256" key="4">
    <source>
        <dbReference type="SAM" id="SignalP"/>
    </source>
</evidence>
<sequence length="130" mass="14984">MIRWTLLPALLAAAAAQAWDPGFEPVSGSAFLSEETRQMQEDEFANPGMETVEYGRKLFHRPDEEGHSCADCHGAEGVRLDKRRIATFPRYSEEQERPVTLQEQINICWEERMDNFPYVYDCRELVGLET</sequence>
<dbReference type="EMBL" id="DROM01000326">
    <property type="protein sequence ID" value="HHH13660.1"/>
    <property type="molecule type" value="Genomic_DNA"/>
</dbReference>
<dbReference type="InterPro" id="IPR036909">
    <property type="entry name" value="Cyt_c-like_dom_sf"/>
</dbReference>
<feature type="signal peptide" evidence="4">
    <location>
        <begin position="1"/>
        <end position="18"/>
    </location>
</feature>
<feature type="chain" id="PRO_5028317592" description="Cytochrome c domain-containing protein" evidence="4">
    <location>
        <begin position="19"/>
        <end position="130"/>
    </location>
</feature>
<gene>
    <name evidence="6" type="ORF">ENJ98_05435</name>
</gene>
<protein>
    <recommendedName>
        <fullName evidence="5">Cytochrome c domain-containing protein</fullName>
    </recommendedName>
</protein>
<dbReference type="SUPFAM" id="SSF46626">
    <property type="entry name" value="Cytochrome c"/>
    <property type="match status" value="1"/>
</dbReference>
<evidence type="ECO:0000256" key="1">
    <source>
        <dbReference type="ARBA" id="ARBA00022617"/>
    </source>
</evidence>
<name>A0A7C5N0A2_9GAMM</name>
<dbReference type="GO" id="GO:0009055">
    <property type="term" value="F:electron transfer activity"/>
    <property type="evidence" value="ECO:0007669"/>
    <property type="project" value="InterPro"/>
</dbReference>
<evidence type="ECO:0000259" key="5">
    <source>
        <dbReference type="Pfam" id="PF21342"/>
    </source>
</evidence>
<reference evidence="6" key="1">
    <citation type="journal article" date="2020" name="mSystems">
        <title>Genome- and Community-Level Interaction Insights into Carbon Utilization and Element Cycling Functions of Hydrothermarchaeota in Hydrothermal Sediment.</title>
        <authorList>
            <person name="Zhou Z."/>
            <person name="Liu Y."/>
            <person name="Xu W."/>
            <person name="Pan J."/>
            <person name="Luo Z.H."/>
            <person name="Li M."/>
        </authorList>
    </citation>
    <scope>NUCLEOTIDE SEQUENCE [LARGE SCALE GENOMIC DNA]</scope>
    <source>
        <strain evidence="6">HyVt-535</strain>
    </source>
</reference>
<keyword evidence="1" id="KW-0349">Heme</keyword>
<dbReference type="Gene3D" id="1.10.760.10">
    <property type="entry name" value="Cytochrome c-like domain"/>
    <property type="match status" value="1"/>
</dbReference>
<keyword evidence="3" id="KW-0408">Iron</keyword>
<keyword evidence="4" id="KW-0732">Signal</keyword>
<feature type="non-terminal residue" evidence="6">
    <location>
        <position position="130"/>
    </location>
</feature>
<comment type="caution">
    <text evidence="6">The sequence shown here is derived from an EMBL/GenBank/DDBJ whole genome shotgun (WGS) entry which is preliminary data.</text>
</comment>
<dbReference type="Pfam" id="PF21342">
    <property type="entry name" value="SoxA-TsdA_cyt-c"/>
    <property type="match status" value="1"/>
</dbReference>